<keyword evidence="1" id="KW-0446">Lipid-binding</keyword>
<sequence>GWLAWLAGWLAAWLAWLPWLAGLAGYHGWLAGWPGWLAGYHGWLAWLAWLAWLVGSVLPHTSNSQDSLHQLLHSTSNMALEQDFNEAAEKVKKLKTKPNDEELKELYGLYKQVTVGDINTERPGMLDFTGKAKWDAWNSRKGMSKDAAMEAYIAKVEELVGKYGLE</sequence>
<dbReference type="GO" id="GO:0000062">
    <property type="term" value="F:fatty-acyl-CoA binding"/>
    <property type="evidence" value="ECO:0007669"/>
    <property type="project" value="InterPro"/>
</dbReference>
<dbReference type="Pfam" id="PF00887">
    <property type="entry name" value="ACBP"/>
    <property type="match status" value="1"/>
</dbReference>
<dbReference type="PANTHER" id="PTHR23310">
    <property type="entry name" value="ACYL-COA-BINDING PROTEIN, ACBP"/>
    <property type="match status" value="1"/>
</dbReference>
<accession>A0AAW0VWV4</accession>
<dbReference type="AlphaFoldDB" id="A0AAW0VWV4"/>
<evidence type="ECO:0000256" key="1">
    <source>
        <dbReference type="ARBA" id="ARBA00023121"/>
    </source>
</evidence>
<keyword evidence="2" id="KW-0472">Membrane</keyword>
<keyword evidence="5" id="KW-1185">Reference proteome</keyword>
<evidence type="ECO:0000313" key="4">
    <source>
        <dbReference type="EMBL" id="KAK8720936.1"/>
    </source>
</evidence>
<gene>
    <name evidence="4" type="ORF">OTU49_013022</name>
</gene>
<proteinExistence type="predicted"/>
<dbReference type="GO" id="GO:0006631">
    <property type="term" value="P:fatty acid metabolic process"/>
    <property type="evidence" value="ECO:0007669"/>
    <property type="project" value="TreeGrafter"/>
</dbReference>
<dbReference type="InterPro" id="IPR014352">
    <property type="entry name" value="FERM/acyl-CoA-bd_prot_sf"/>
</dbReference>
<feature type="non-terminal residue" evidence="4">
    <location>
        <position position="1"/>
    </location>
</feature>
<protein>
    <recommendedName>
        <fullName evidence="3">ACB domain-containing protein</fullName>
    </recommendedName>
</protein>
<dbReference type="CDD" id="cd00435">
    <property type="entry name" value="ACBP"/>
    <property type="match status" value="1"/>
</dbReference>
<comment type="caution">
    <text evidence="4">The sequence shown here is derived from an EMBL/GenBank/DDBJ whole genome shotgun (WGS) entry which is preliminary data.</text>
</comment>
<evidence type="ECO:0000313" key="5">
    <source>
        <dbReference type="Proteomes" id="UP001445076"/>
    </source>
</evidence>
<dbReference type="EMBL" id="JARKIK010000158">
    <property type="protein sequence ID" value="KAK8720936.1"/>
    <property type="molecule type" value="Genomic_DNA"/>
</dbReference>
<dbReference type="GO" id="GO:0019915">
    <property type="term" value="P:lipid storage"/>
    <property type="evidence" value="ECO:0007669"/>
    <property type="project" value="UniProtKB-ARBA"/>
</dbReference>
<dbReference type="PRINTS" id="PR00689">
    <property type="entry name" value="ACOABINDINGP"/>
</dbReference>
<reference evidence="4 5" key="1">
    <citation type="journal article" date="2024" name="BMC Genomics">
        <title>Genome assembly of redclaw crayfish (Cherax quadricarinatus) provides insights into its immune adaptation and hypoxia tolerance.</title>
        <authorList>
            <person name="Liu Z."/>
            <person name="Zheng J."/>
            <person name="Li H."/>
            <person name="Fang K."/>
            <person name="Wang S."/>
            <person name="He J."/>
            <person name="Zhou D."/>
            <person name="Weng S."/>
            <person name="Chi M."/>
            <person name="Gu Z."/>
            <person name="He J."/>
            <person name="Li F."/>
            <person name="Wang M."/>
        </authorList>
    </citation>
    <scope>NUCLEOTIDE SEQUENCE [LARGE SCALE GENOMIC DNA]</scope>
    <source>
        <strain evidence="4">ZL_2023a</strain>
    </source>
</reference>
<dbReference type="Proteomes" id="UP001445076">
    <property type="component" value="Unassembled WGS sequence"/>
</dbReference>
<evidence type="ECO:0000256" key="2">
    <source>
        <dbReference type="SAM" id="Phobius"/>
    </source>
</evidence>
<evidence type="ECO:0000259" key="3">
    <source>
        <dbReference type="PROSITE" id="PS51228"/>
    </source>
</evidence>
<dbReference type="FunFam" id="1.20.80.10:FF:000010">
    <property type="entry name" value="Acyl-CoA-binding domain-containing protein 5"/>
    <property type="match status" value="1"/>
</dbReference>
<dbReference type="Gene3D" id="1.20.80.10">
    <property type="match status" value="1"/>
</dbReference>
<keyword evidence="2" id="KW-0812">Transmembrane</keyword>
<dbReference type="PROSITE" id="PS51228">
    <property type="entry name" value="ACB_2"/>
    <property type="match status" value="1"/>
</dbReference>
<dbReference type="SUPFAM" id="SSF47027">
    <property type="entry name" value="Acyl-CoA binding protein"/>
    <property type="match status" value="1"/>
</dbReference>
<dbReference type="InterPro" id="IPR000582">
    <property type="entry name" value="Acyl-CoA-binding_protein"/>
</dbReference>
<name>A0AAW0VWV4_CHEQU</name>
<dbReference type="PANTHER" id="PTHR23310:SF51">
    <property type="entry name" value="ACYL-COA-BINDING DOMAIN-CONTAINING PROTEIN 7"/>
    <property type="match status" value="1"/>
</dbReference>
<feature type="transmembrane region" description="Helical" evidence="2">
    <location>
        <begin position="39"/>
        <end position="58"/>
    </location>
</feature>
<dbReference type="InterPro" id="IPR035984">
    <property type="entry name" value="Acyl-CoA-binding_sf"/>
</dbReference>
<keyword evidence="2" id="KW-1133">Transmembrane helix</keyword>
<organism evidence="4 5">
    <name type="scientific">Cherax quadricarinatus</name>
    <name type="common">Australian red claw crayfish</name>
    <dbReference type="NCBI Taxonomy" id="27406"/>
    <lineage>
        <taxon>Eukaryota</taxon>
        <taxon>Metazoa</taxon>
        <taxon>Ecdysozoa</taxon>
        <taxon>Arthropoda</taxon>
        <taxon>Crustacea</taxon>
        <taxon>Multicrustacea</taxon>
        <taxon>Malacostraca</taxon>
        <taxon>Eumalacostraca</taxon>
        <taxon>Eucarida</taxon>
        <taxon>Decapoda</taxon>
        <taxon>Pleocyemata</taxon>
        <taxon>Astacidea</taxon>
        <taxon>Parastacoidea</taxon>
        <taxon>Parastacidae</taxon>
        <taxon>Cherax</taxon>
    </lineage>
</organism>
<feature type="domain" description="ACB" evidence="3">
    <location>
        <begin position="80"/>
        <end position="165"/>
    </location>
</feature>